<dbReference type="InterPro" id="IPR013196">
    <property type="entry name" value="HTH_11"/>
</dbReference>
<dbReference type="Gene3D" id="1.10.1790.10">
    <property type="entry name" value="PRD domain"/>
    <property type="match status" value="2"/>
</dbReference>
<dbReference type="Proteomes" id="UP000050911">
    <property type="component" value="Unassembled WGS sequence"/>
</dbReference>
<dbReference type="STRING" id="1302272.FC96_GL001421"/>
<dbReference type="EMBL" id="AZCX01000003">
    <property type="protein sequence ID" value="KRK48321.1"/>
    <property type="molecule type" value="Genomic_DNA"/>
</dbReference>
<dbReference type="Gene3D" id="1.10.10.10">
    <property type="entry name" value="Winged helix-like DNA-binding domain superfamily/Winged helix DNA-binding domain"/>
    <property type="match status" value="1"/>
</dbReference>
<dbReference type="GO" id="GO:0008982">
    <property type="term" value="F:protein-N(PI)-phosphohistidine-sugar phosphotransferase activity"/>
    <property type="evidence" value="ECO:0007669"/>
    <property type="project" value="InterPro"/>
</dbReference>
<dbReference type="PROSITE" id="PS51372">
    <property type="entry name" value="PRD_2"/>
    <property type="match status" value="2"/>
</dbReference>
<dbReference type="InterPro" id="IPR036390">
    <property type="entry name" value="WH_DNA-bd_sf"/>
</dbReference>
<dbReference type="GO" id="GO:0006355">
    <property type="term" value="P:regulation of DNA-templated transcription"/>
    <property type="evidence" value="ECO:0007669"/>
    <property type="project" value="InterPro"/>
</dbReference>
<dbReference type="AlphaFoldDB" id="A0A0R1HXL4"/>
<dbReference type="InterPro" id="IPR050661">
    <property type="entry name" value="BglG_antiterminators"/>
</dbReference>
<name>A0A0R1HXL4_9LACO</name>
<dbReference type="PANTHER" id="PTHR30185">
    <property type="entry name" value="CRYPTIC BETA-GLUCOSIDE BGL OPERON ANTITERMINATOR"/>
    <property type="match status" value="1"/>
</dbReference>
<dbReference type="PATRIC" id="fig|1302272.5.peg.1432"/>
<evidence type="ECO:0000259" key="6">
    <source>
        <dbReference type="PROSITE" id="PS51099"/>
    </source>
</evidence>
<evidence type="ECO:0000313" key="9">
    <source>
        <dbReference type="Proteomes" id="UP000050911"/>
    </source>
</evidence>
<keyword evidence="3" id="KW-0805">Transcription regulation</keyword>
<sequence>MMTNYQEEIVSALLKGDSYVTADELATLLHVSKKTVYRAITKINKSVAQPLIESERGLGYSLNYRSYLDTTNQSVKSQFTDFSPVERRNQVMIKVLFNAPFSLKLNTLYQTYHVSDELIRQDISVIGQLLSNHHLQLKQEHGTISVSGDEEEIRRVINDALVQSRAMNQEILSDFASEFADINVYDDQFLTAQLDWIQRSLSTTIPYPYNVNIFSHLFILIKRFRTGKVQESGKIEALGPEETAIIRHNDRMFKVANDVIKNTSDYLGTKLPEIESFYLLQYLISMRYDHDLAFNGEVEQVVLKLADGYIDGFDLQATNSRVLVLRNDLIGHLKPMLNRLKNHIVVVNKLLQDIKVEYGDLFSRVIEISRQLEKRLGEPWQISDDEAGFITLYFAKYFEEAPSTKKALIMCASGVGTSKLLNVKVRKAFPDLQVVAVISLADYERHPEKYADADLIISTVKVKPVNHAQLILSSAMFTKADRKRVEEAIADD</sequence>
<evidence type="ECO:0000256" key="2">
    <source>
        <dbReference type="ARBA" id="ARBA00022737"/>
    </source>
</evidence>
<dbReference type="Pfam" id="PF05043">
    <property type="entry name" value="Mga"/>
    <property type="match status" value="1"/>
</dbReference>
<reference evidence="8 9" key="1">
    <citation type="journal article" date="2015" name="Genome Announc.">
        <title>Expanding the biotechnology potential of lactobacilli through comparative genomics of 213 strains and associated genera.</title>
        <authorList>
            <person name="Sun Z."/>
            <person name="Harris H.M."/>
            <person name="McCann A."/>
            <person name="Guo C."/>
            <person name="Argimon S."/>
            <person name="Zhang W."/>
            <person name="Yang X."/>
            <person name="Jeffery I.B."/>
            <person name="Cooney J.C."/>
            <person name="Kagawa T.F."/>
            <person name="Liu W."/>
            <person name="Song Y."/>
            <person name="Salvetti E."/>
            <person name="Wrobel A."/>
            <person name="Rasinkangas P."/>
            <person name="Parkhill J."/>
            <person name="Rea M.C."/>
            <person name="O'Sullivan O."/>
            <person name="Ritari J."/>
            <person name="Douillard F.P."/>
            <person name="Paul Ross R."/>
            <person name="Yang R."/>
            <person name="Briner A.E."/>
            <person name="Felis G.E."/>
            <person name="de Vos W.M."/>
            <person name="Barrangou R."/>
            <person name="Klaenhammer T.R."/>
            <person name="Caufield P.W."/>
            <person name="Cui Y."/>
            <person name="Zhang H."/>
            <person name="O'Toole P.W."/>
        </authorList>
    </citation>
    <scope>NUCLEOTIDE SEQUENCE [LARGE SCALE GENOMIC DNA]</scope>
    <source>
        <strain evidence="8 9">JCM 15530</strain>
    </source>
</reference>
<evidence type="ECO:0000256" key="5">
    <source>
        <dbReference type="ARBA" id="ARBA00023163"/>
    </source>
</evidence>
<evidence type="ECO:0000259" key="7">
    <source>
        <dbReference type="PROSITE" id="PS51372"/>
    </source>
</evidence>
<dbReference type="InterPro" id="IPR007737">
    <property type="entry name" value="Mga_HTH"/>
</dbReference>
<accession>A0A0R1HXL4</accession>
<keyword evidence="2" id="KW-0677">Repeat</keyword>
<dbReference type="PROSITE" id="PS51099">
    <property type="entry name" value="PTS_EIIB_TYPE_2"/>
    <property type="match status" value="1"/>
</dbReference>
<dbReference type="InterPro" id="IPR011608">
    <property type="entry name" value="PRD"/>
</dbReference>
<dbReference type="SUPFAM" id="SSF46785">
    <property type="entry name" value="Winged helix' DNA-binding domain"/>
    <property type="match status" value="1"/>
</dbReference>
<dbReference type="Gene3D" id="3.40.50.2300">
    <property type="match status" value="1"/>
</dbReference>
<dbReference type="InterPro" id="IPR013011">
    <property type="entry name" value="PTS_EIIB_2"/>
</dbReference>
<dbReference type="SUPFAM" id="SSF63520">
    <property type="entry name" value="PTS-regulatory domain, PRD"/>
    <property type="match status" value="2"/>
</dbReference>
<evidence type="ECO:0000256" key="1">
    <source>
        <dbReference type="ARBA" id="ARBA00022679"/>
    </source>
</evidence>
<dbReference type="InterPro" id="IPR036634">
    <property type="entry name" value="PRD_sf"/>
</dbReference>
<dbReference type="InterPro" id="IPR036388">
    <property type="entry name" value="WH-like_DNA-bd_sf"/>
</dbReference>
<evidence type="ECO:0000256" key="3">
    <source>
        <dbReference type="ARBA" id="ARBA00023015"/>
    </source>
</evidence>
<dbReference type="InterPro" id="IPR036095">
    <property type="entry name" value="PTS_EIIB-like_sf"/>
</dbReference>
<feature type="domain" description="PRD" evidence="7">
    <location>
        <begin position="181"/>
        <end position="292"/>
    </location>
</feature>
<dbReference type="GO" id="GO:0009401">
    <property type="term" value="P:phosphoenolpyruvate-dependent sugar phosphotransferase system"/>
    <property type="evidence" value="ECO:0007669"/>
    <property type="project" value="InterPro"/>
</dbReference>
<dbReference type="Pfam" id="PF08279">
    <property type="entry name" value="HTH_11"/>
    <property type="match status" value="1"/>
</dbReference>
<keyword evidence="5" id="KW-0804">Transcription</keyword>
<feature type="domain" description="PTS EIIB type-2" evidence="6">
    <location>
        <begin position="405"/>
        <end position="492"/>
    </location>
</feature>
<dbReference type="PANTHER" id="PTHR30185:SF18">
    <property type="entry name" value="TRANSCRIPTIONAL REGULATOR MTLR"/>
    <property type="match status" value="1"/>
</dbReference>
<dbReference type="SUPFAM" id="SSF52794">
    <property type="entry name" value="PTS system IIB component-like"/>
    <property type="match status" value="1"/>
</dbReference>
<keyword evidence="4" id="KW-0010">Activator</keyword>
<dbReference type="Pfam" id="PF00874">
    <property type="entry name" value="PRD"/>
    <property type="match status" value="2"/>
</dbReference>
<organism evidence="8 9">
    <name type="scientific">Secundilactobacillus kimchicus JCM 15530</name>
    <dbReference type="NCBI Taxonomy" id="1302272"/>
    <lineage>
        <taxon>Bacteria</taxon>
        <taxon>Bacillati</taxon>
        <taxon>Bacillota</taxon>
        <taxon>Bacilli</taxon>
        <taxon>Lactobacillales</taxon>
        <taxon>Lactobacillaceae</taxon>
        <taxon>Secundilactobacillus</taxon>
    </lineage>
</organism>
<evidence type="ECO:0000313" key="8">
    <source>
        <dbReference type="EMBL" id="KRK48321.1"/>
    </source>
</evidence>
<comment type="caution">
    <text evidence="8">The sequence shown here is derived from an EMBL/GenBank/DDBJ whole genome shotgun (WGS) entry which is preliminary data.</text>
</comment>
<gene>
    <name evidence="8" type="ORF">FC96_GL001421</name>
</gene>
<proteinExistence type="predicted"/>
<dbReference type="InterPro" id="IPR003501">
    <property type="entry name" value="PTS_EIIB_2/3"/>
</dbReference>
<dbReference type="OrthoDB" id="3239954at2"/>
<dbReference type="Pfam" id="PF02302">
    <property type="entry name" value="PTS_IIB"/>
    <property type="match status" value="1"/>
</dbReference>
<evidence type="ECO:0000256" key="4">
    <source>
        <dbReference type="ARBA" id="ARBA00023159"/>
    </source>
</evidence>
<feature type="domain" description="PRD" evidence="7">
    <location>
        <begin position="293"/>
        <end position="404"/>
    </location>
</feature>
<keyword evidence="9" id="KW-1185">Reference proteome</keyword>
<keyword evidence="1" id="KW-0808">Transferase</keyword>
<dbReference type="CDD" id="cd05568">
    <property type="entry name" value="PTS_IIB_bgl_like"/>
    <property type="match status" value="1"/>
</dbReference>
<protein>
    <submittedName>
        <fullName evidence="8">HTH domain protein</fullName>
    </submittedName>
</protein>